<protein>
    <submittedName>
        <fullName evidence="1">Uncharacterized protein</fullName>
    </submittedName>
</protein>
<name>A0A2P2P314_RHIMU</name>
<dbReference type="EMBL" id="GGEC01068661">
    <property type="protein sequence ID" value="MBX49145.1"/>
    <property type="molecule type" value="Transcribed_RNA"/>
</dbReference>
<dbReference type="AlphaFoldDB" id="A0A2P2P314"/>
<evidence type="ECO:0000313" key="1">
    <source>
        <dbReference type="EMBL" id="MBX49145.1"/>
    </source>
</evidence>
<proteinExistence type="predicted"/>
<sequence>MNCTTLHWHPSIATPRMITINAVTATPGFILIWHNPIKQ</sequence>
<accession>A0A2P2P314</accession>
<organism evidence="1">
    <name type="scientific">Rhizophora mucronata</name>
    <name type="common">Asiatic mangrove</name>
    <dbReference type="NCBI Taxonomy" id="61149"/>
    <lineage>
        <taxon>Eukaryota</taxon>
        <taxon>Viridiplantae</taxon>
        <taxon>Streptophyta</taxon>
        <taxon>Embryophyta</taxon>
        <taxon>Tracheophyta</taxon>
        <taxon>Spermatophyta</taxon>
        <taxon>Magnoliopsida</taxon>
        <taxon>eudicotyledons</taxon>
        <taxon>Gunneridae</taxon>
        <taxon>Pentapetalae</taxon>
        <taxon>rosids</taxon>
        <taxon>fabids</taxon>
        <taxon>Malpighiales</taxon>
        <taxon>Rhizophoraceae</taxon>
        <taxon>Rhizophora</taxon>
    </lineage>
</organism>
<reference evidence="1" key="1">
    <citation type="submission" date="2018-02" db="EMBL/GenBank/DDBJ databases">
        <title>Rhizophora mucronata_Transcriptome.</title>
        <authorList>
            <person name="Meera S.P."/>
            <person name="Sreeshan A."/>
            <person name="Augustine A."/>
        </authorList>
    </citation>
    <scope>NUCLEOTIDE SEQUENCE</scope>
    <source>
        <tissue evidence="1">Leaf</tissue>
    </source>
</reference>